<dbReference type="RefSeq" id="WP_379954678.1">
    <property type="nucleotide sequence ID" value="NZ_JAUYVI010000002.1"/>
</dbReference>
<dbReference type="InterPro" id="IPR013320">
    <property type="entry name" value="ConA-like_dom_sf"/>
</dbReference>
<dbReference type="Gene3D" id="2.60.120.200">
    <property type="match status" value="1"/>
</dbReference>
<keyword evidence="3" id="KW-1185">Reference proteome</keyword>
<gene>
    <name evidence="2" type="ORF">Q8A70_06350</name>
</gene>
<name>A0ABU0YHT5_9PROT</name>
<protein>
    <submittedName>
        <fullName evidence="2">N,N-dimethylformamidase</fullName>
    </submittedName>
</protein>
<reference evidence="3" key="1">
    <citation type="submission" date="2023-08" db="EMBL/GenBank/DDBJ databases">
        <title>Rhodospirillaceae gen. nov., a novel taxon isolated from the Yangtze River Yuezi River estuary sludge.</title>
        <authorList>
            <person name="Ruan L."/>
        </authorList>
    </citation>
    <scope>NUCLEOTIDE SEQUENCE [LARGE SCALE GENOMIC DNA]</scope>
    <source>
        <strain evidence="3">R-7</strain>
    </source>
</reference>
<organism evidence="2 3">
    <name type="scientific">Dongia sedimenti</name>
    <dbReference type="NCBI Taxonomy" id="3064282"/>
    <lineage>
        <taxon>Bacteria</taxon>
        <taxon>Pseudomonadati</taxon>
        <taxon>Pseudomonadota</taxon>
        <taxon>Alphaproteobacteria</taxon>
        <taxon>Rhodospirillales</taxon>
        <taxon>Dongiaceae</taxon>
        <taxon>Dongia</taxon>
    </lineage>
</organism>
<accession>A0ABU0YHT5</accession>
<dbReference type="Pfam" id="PF20254">
    <property type="entry name" value="DMFA2_C"/>
    <property type="match status" value="1"/>
</dbReference>
<proteinExistence type="predicted"/>
<evidence type="ECO:0000259" key="1">
    <source>
        <dbReference type="Pfam" id="PF20254"/>
    </source>
</evidence>
<dbReference type="EMBL" id="JAUYVI010000002">
    <property type="protein sequence ID" value="MDQ7247277.1"/>
    <property type="molecule type" value="Genomic_DNA"/>
</dbReference>
<evidence type="ECO:0000313" key="3">
    <source>
        <dbReference type="Proteomes" id="UP001230156"/>
    </source>
</evidence>
<feature type="domain" description="N,N-dimethylformamidase beta subunit-like C-terminal" evidence="1">
    <location>
        <begin position="290"/>
        <end position="720"/>
    </location>
</feature>
<dbReference type="InterPro" id="IPR046540">
    <property type="entry name" value="DMFA2_C"/>
</dbReference>
<dbReference type="SUPFAM" id="SSF49899">
    <property type="entry name" value="Concanavalin A-like lectins/glucanases"/>
    <property type="match status" value="1"/>
</dbReference>
<sequence>MAERLLAYADRISAAAGERIEIKVSAPEGGAYQAKLIRLICGDDSPEGPGFKAEDIPSPIAKSYPARLQPIHFGSHVEFHKGGPLLAGSFTFFAMVWPTLPLKGAPQAIMGNFDAANRSGCSLLIDASGRLAVQLGDAPLLHLDKPMVERQWHLVSLAFDVAAGTVTLRQRVLSHRGPGDAIAETTRRLEPSDAATARTGAGVGGPFRIAAWSAGELAAAHYNGKIDSPAVIGRALDAETIETLGTDAKAARAASGVLAAWDFSQGISGTAVTDASGNGHQGRIVNLPARAMKGWNWDGSAYDWTKAPEQYGAIHFHDDDLYDCEWETDFAWDVPKDLKSGVYCVQLTQQGRSEAYEEFVPICVRPGPGQKRNKLALLIPSASYWAYANHQMPSSWTFNETSMGVFETMTAADRYLEEHVGFGLSTYDNHSDGSGVCYSSSLRPVLNMRPKSHLWQFNADTHITDWLEAEQLDYDVITDDDLEREGLDILKDYRCVITGTHPEYYTLKMLDAVQAYTDLGGRLVYLGANGFYWRIAYHQELPGVIEHRRAEDGMRGWISEGGEYYMSFTGELGGLWRRMDRAPQLLCGAGFTAQGFDSASSYKRRPESFDPRAAFIFEGVGKDEVIGDFGTIGGGAAGWEIDRADLALGTPRHALIVAEATEFSSAYHWVKEEFNHTHSAIDGDTCPMVRCDMVFFETPKGGAVFSTSSISWAGALAHAGYKNNVARITANVVRRFLDPKPFEL</sequence>
<comment type="caution">
    <text evidence="2">The sequence shown here is derived from an EMBL/GenBank/DDBJ whole genome shotgun (WGS) entry which is preliminary data.</text>
</comment>
<evidence type="ECO:0000313" key="2">
    <source>
        <dbReference type="EMBL" id="MDQ7247277.1"/>
    </source>
</evidence>
<dbReference type="Proteomes" id="UP001230156">
    <property type="component" value="Unassembled WGS sequence"/>
</dbReference>